<evidence type="ECO:0000313" key="1">
    <source>
        <dbReference type="EMBL" id="MFD1039373.1"/>
    </source>
</evidence>
<dbReference type="RefSeq" id="WP_390363033.1">
    <property type="nucleotide sequence ID" value="NZ_JBHTKJ010000035.1"/>
</dbReference>
<evidence type="ECO:0000313" key="2">
    <source>
        <dbReference type="Proteomes" id="UP001597040"/>
    </source>
</evidence>
<keyword evidence="2" id="KW-1185">Reference proteome</keyword>
<reference evidence="2" key="1">
    <citation type="journal article" date="2019" name="Int. J. Syst. Evol. Microbiol.">
        <title>The Global Catalogue of Microorganisms (GCM) 10K type strain sequencing project: providing services to taxonomists for standard genome sequencing and annotation.</title>
        <authorList>
            <consortium name="The Broad Institute Genomics Platform"/>
            <consortium name="The Broad Institute Genome Sequencing Center for Infectious Disease"/>
            <person name="Wu L."/>
            <person name="Ma J."/>
        </authorList>
    </citation>
    <scope>NUCLEOTIDE SEQUENCE [LARGE SCALE GENOMIC DNA]</scope>
    <source>
        <strain evidence="2">CCUG 56754</strain>
    </source>
</reference>
<gene>
    <name evidence="1" type="ORF">ACFQ3N_13360</name>
</gene>
<name>A0ABW3LNH9_9BACI</name>
<accession>A0ABW3LNH9</accession>
<dbReference type="Proteomes" id="UP001597040">
    <property type="component" value="Unassembled WGS sequence"/>
</dbReference>
<organism evidence="1 2">
    <name type="scientific">Virgibacillus byunsanensis</name>
    <dbReference type="NCBI Taxonomy" id="570945"/>
    <lineage>
        <taxon>Bacteria</taxon>
        <taxon>Bacillati</taxon>
        <taxon>Bacillota</taxon>
        <taxon>Bacilli</taxon>
        <taxon>Bacillales</taxon>
        <taxon>Bacillaceae</taxon>
        <taxon>Virgibacillus</taxon>
    </lineage>
</organism>
<dbReference type="EMBL" id="JBHTKJ010000035">
    <property type="protein sequence ID" value="MFD1039373.1"/>
    <property type="molecule type" value="Genomic_DNA"/>
</dbReference>
<evidence type="ECO:0008006" key="3">
    <source>
        <dbReference type="Google" id="ProtNLM"/>
    </source>
</evidence>
<protein>
    <recommendedName>
        <fullName evidence="3">ABC transporter ATP-binding protein</fullName>
    </recommendedName>
</protein>
<sequence>MPVTCRISTSDRHRHFRTGEEVVVKIQIHNIDEQIFEDGEKISITWEDENTIVLLSDE</sequence>
<comment type="caution">
    <text evidence="1">The sequence shown here is derived from an EMBL/GenBank/DDBJ whole genome shotgun (WGS) entry which is preliminary data.</text>
</comment>
<proteinExistence type="predicted"/>